<organism evidence="2 3">
    <name type="scientific">Sutterella massiliensis</name>
    <dbReference type="NCBI Taxonomy" id="1816689"/>
    <lineage>
        <taxon>Bacteria</taxon>
        <taxon>Pseudomonadati</taxon>
        <taxon>Pseudomonadota</taxon>
        <taxon>Betaproteobacteria</taxon>
        <taxon>Burkholderiales</taxon>
        <taxon>Sutterellaceae</taxon>
        <taxon>Sutterella</taxon>
    </lineage>
</organism>
<feature type="compositionally biased region" description="Polar residues" evidence="1">
    <location>
        <begin position="26"/>
        <end position="35"/>
    </location>
</feature>
<keyword evidence="3" id="KW-1185">Reference proteome</keyword>
<name>A0ABS2DUB1_9BURK</name>
<comment type="caution">
    <text evidence="2">The sequence shown here is derived from an EMBL/GenBank/DDBJ whole genome shotgun (WGS) entry which is preliminary data.</text>
</comment>
<reference evidence="2 3" key="1">
    <citation type="journal article" date="2021" name="Sci. Rep.">
        <title>The distribution of antibiotic resistance genes in chicken gut microbiota commensals.</title>
        <authorList>
            <person name="Juricova H."/>
            <person name="Matiasovicova J."/>
            <person name="Kubasova T."/>
            <person name="Cejkova D."/>
            <person name="Rychlik I."/>
        </authorList>
    </citation>
    <scope>NUCLEOTIDE SEQUENCE [LARGE SCALE GENOMIC DNA]</scope>
    <source>
        <strain evidence="2 3">An829</strain>
    </source>
</reference>
<dbReference type="EMBL" id="JACJJC010000029">
    <property type="protein sequence ID" value="MBM6704942.1"/>
    <property type="molecule type" value="Genomic_DNA"/>
</dbReference>
<accession>A0ABS2DUB1</accession>
<feature type="region of interest" description="Disordered" evidence="1">
    <location>
        <begin position="1"/>
        <end position="38"/>
    </location>
</feature>
<feature type="compositionally biased region" description="Polar residues" evidence="1">
    <location>
        <begin position="1"/>
        <end position="17"/>
    </location>
</feature>
<protein>
    <submittedName>
        <fullName evidence="2">Uncharacterized protein</fullName>
    </submittedName>
</protein>
<evidence type="ECO:0000256" key="1">
    <source>
        <dbReference type="SAM" id="MobiDB-lite"/>
    </source>
</evidence>
<dbReference type="Proteomes" id="UP000715095">
    <property type="component" value="Unassembled WGS sequence"/>
</dbReference>
<proteinExistence type="predicted"/>
<feature type="region of interest" description="Disordered" evidence="1">
    <location>
        <begin position="1744"/>
        <end position="1828"/>
    </location>
</feature>
<evidence type="ECO:0000313" key="3">
    <source>
        <dbReference type="Proteomes" id="UP000715095"/>
    </source>
</evidence>
<feature type="compositionally biased region" description="Polar residues" evidence="1">
    <location>
        <begin position="1808"/>
        <end position="1826"/>
    </location>
</feature>
<feature type="compositionally biased region" description="Basic and acidic residues" evidence="1">
    <location>
        <begin position="1795"/>
        <end position="1807"/>
    </location>
</feature>
<evidence type="ECO:0000313" key="2">
    <source>
        <dbReference type="EMBL" id="MBM6704942.1"/>
    </source>
</evidence>
<feature type="compositionally biased region" description="Polar residues" evidence="1">
    <location>
        <begin position="1776"/>
        <end position="1793"/>
    </location>
</feature>
<sequence length="2085" mass="220358">MTVTLNSVQTTTQQVGLETQPGDAPQTHSVSSESTEAAIAVGRDEAAQIAEGARQPQGPSEKNAVADAPSLTLEAPWARSQAAIRENAKELIDRFAAGASAHPFSLSAAAQPEDSDAKDFAVVNNTLRMVHAHLRDVEGAGRFKAEPGTADAALLERARNGTPAEHLAANLALIRVRADGLGAAAQSTAAMHSAALIQASASHFDGEAALLIGNDLFADTLTLFAAKTREQTESAKAGIERTLAAIEAKLTPGALDERSLFDVIRSELGTLTQAKDAALDVIKDVGYYKDGSADIRAANFGYRAADGDPCVVLRPESDPVETLDRFGGLMTDKRNAVANELFMLDRRLESAQSALQVAADGASVSQACEKYAAARSVNRQAADVLLPGLEEKSLAVVQSMLDQTFAVESASEASADRSADAAARASSLAQTTAEKFDWHAVTTDRGSRIMALEGEIAQAVKSDRDPEGAFDEALLASHAPFNALRDRALAETLLKAPWTKPATRQAAQAKLDLARNQTGVAAARGAAEALAMLHDDLCVEKARIASASDIAHNELAKFGIDQAHVKGGIQGGLKALAATMKYGHFAPVTSESGTVTPGRYSRQVLASMVDTVAEGIEARYPEMATALKAQGQAFLEASDEAASRTAFSIISRFFGVIGEFATEAPAAGNAAGAAPAGQMTDPLDELALALTETANGDPAAARAALADLIGSGDVGAAADRAEKLLRSGPGKPETVGLAESFAAAMRGSRAADGASLAGTGKLNALLLSAKYLDGLNYNDFYRELVGGEANSLLNELDAAAYPGVARLINAGAAFRTAPTSVNLLKLTAAILETDPQGLRTALDAAALRKAGGQQAAAGARQQFDAQVEILTRQFNVLVKHRDALFYGAHALYALEQNLADPTDMRQTSAENSLFMHHVRQTLTEKEQKNCLSLMRSGIRGSMGRASTALALASLRTTGAHVSSEAFFDAVGRSADVKIERVLRHYRTHSGGSLQGTQGSIHGFADELAAFRRAAAQDAHIQQIEKAHANTDEARRFQAQALSARLKDLGIDEAQAKKIKKGFVISADSENAKFEAIEGQSAGLALMALNRVAINHYKDIDSETFSMLAGEAVDNAKAGFELTDEALERAVLRAVELPFHEREAAVLLSELMRRMHQAQNRPITLNDVVARLGPKAPAPEDLLNLSAEEVTARYDAYEVDRSQFELTADRLRLAWEHNSASSQASPRGYPEIGVFTLEESYAILEGLGKKILENKLEIDINPARKGLIEDAYQSLLAAFAPIKVDQNGLAVKPEQASTNVSAADRRAKALRELAAALTPARFNRGRYVLMTKLHNAKKPSSADEFNRAWKQLGFGDKAEWTQKLRSTLLRETVAQLGDNARVALLANGSLEGQSIADYLHDVDDKRTELALLTATHCAVELSAASIGKSVESLVAADPHWQRRIKVSDIQVRDDQAHLKALLAAKAPGDTVSFAEIVGANLREFLPENAAGGYMNALLANNGKLAASRTRSLFLRSDFLRKQHYFEGVVADIRSAKQGYERFGDLRTARAQQFHLRQRMRFTSCLDAMMPGSSVAITKDGSFHVLGTKFSQSVGAEAPGGKVGVLAQASFSVGLDVDLSDAVVFTKNTDGTVTMRSTKAVQASAQAKASATASFAANGSAGNVDGEFTLAAGGSVGAGAALSFEFGVEKTMDPEAGGVFMDQLFSRAIQAENLNDAKVDNTLRGSLSVNVDVSLSAALGFVTQSQEQKKTISSETTTDASGVETKTEVSGLEDGSTETKTTVTDPSGHSQSSTVVRDADGNVRSEKATTTRADGSSVTAKSTSSGLETSYDDVSYDPAGLLNVDARIGASADGAVSCAVVKRETELTKETELSYSGEAAVAYTARVQNEGANVVGDLTEKKLNLSAGQRITFSVESAYTRVNSKTSGNTIDAGKRTTCVFSGGCAASALQAVMRSQGLTTAQSVSIAELMSIAGIEASSISFESSYKGALGNRKLSARELCSPNDYEPEAVTFTFESSNSTTSLLERALNQVGGALNGAFEFSSTATKTQEIRVELDALSRLTPDVIRSILEEESSMGLRAGEIAV</sequence>
<dbReference type="RefSeq" id="WP_205104470.1">
    <property type="nucleotide sequence ID" value="NZ_JACJJC010000029.1"/>
</dbReference>
<gene>
    <name evidence="2" type="ORF">H6A60_10705</name>
</gene>